<protein>
    <submittedName>
        <fullName evidence="2">Uncharacterized protein</fullName>
    </submittedName>
</protein>
<comment type="caution">
    <text evidence="2">The sequence shown here is derived from an EMBL/GenBank/DDBJ whole genome shotgun (WGS) entry which is preliminary data.</text>
</comment>
<evidence type="ECO:0000313" key="3">
    <source>
        <dbReference type="Proteomes" id="UP001162483"/>
    </source>
</evidence>
<feature type="region of interest" description="Disordered" evidence="1">
    <location>
        <begin position="64"/>
        <end position="143"/>
    </location>
</feature>
<organism evidence="2 3">
    <name type="scientific">Staurois parvus</name>
    <dbReference type="NCBI Taxonomy" id="386267"/>
    <lineage>
        <taxon>Eukaryota</taxon>
        <taxon>Metazoa</taxon>
        <taxon>Chordata</taxon>
        <taxon>Craniata</taxon>
        <taxon>Vertebrata</taxon>
        <taxon>Euteleostomi</taxon>
        <taxon>Amphibia</taxon>
        <taxon>Batrachia</taxon>
        <taxon>Anura</taxon>
        <taxon>Neobatrachia</taxon>
        <taxon>Ranoidea</taxon>
        <taxon>Ranidae</taxon>
        <taxon>Staurois</taxon>
    </lineage>
</organism>
<dbReference type="EMBL" id="CATNWA010016586">
    <property type="protein sequence ID" value="CAI9593847.1"/>
    <property type="molecule type" value="Genomic_DNA"/>
</dbReference>
<feature type="compositionally biased region" description="Low complexity" evidence="1">
    <location>
        <begin position="124"/>
        <end position="135"/>
    </location>
</feature>
<gene>
    <name evidence="2" type="ORF">SPARVUS_LOCUS11626905</name>
</gene>
<proteinExistence type="predicted"/>
<reference evidence="2" key="1">
    <citation type="submission" date="2023-05" db="EMBL/GenBank/DDBJ databases">
        <authorList>
            <person name="Stuckert A."/>
        </authorList>
    </citation>
    <scope>NUCLEOTIDE SEQUENCE</scope>
</reference>
<feature type="non-terminal residue" evidence="2">
    <location>
        <position position="216"/>
    </location>
</feature>
<accession>A0ABN9FA20</accession>
<keyword evidence="3" id="KW-1185">Reference proteome</keyword>
<name>A0ABN9FA20_9NEOB</name>
<feature type="non-terminal residue" evidence="2">
    <location>
        <position position="1"/>
    </location>
</feature>
<feature type="compositionally biased region" description="Polar residues" evidence="1">
    <location>
        <begin position="89"/>
        <end position="104"/>
    </location>
</feature>
<evidence type="ECO:0000313" key="2">
    <source>
        <dbReference type="EMBL" id="CAI9593847.1"/>
    </source>
</evidence>
<sequence>QFRIWVVGAHSGDSSEHGWSVHTAGTVQDTGGRCAQQGHFRTRVVSAHSGDSSKHGWSVHTAGTVQDTHSKQLADPQRQAAPDRDDQRSAFQGQPAISRQQQLPGHSAADSFQGHAAMDSVQGPSAAAPRALSSRQGARVPSRQAYRLAGSQLWGLTLRRRLMQSCGDSQPWSIAEGYSPDLLGVCRVRRGDGWGGSVPLTRASQHLSGSKMIPAA</sequence>
<evidence type="ECO:0000256" key="1">
    <source>
        <dbReference type="SAM" id="MobiDB-lite"/>
    </source>
</evidence>
<dbReference type="Proteomes" id="UP001162483">
    <property type="component" value="Unassembled WGS sequence"/>
</dbReference>